<evidence type="ECO:0000313" key="2">
    <source>
        <dbReference type="Proteomes" id="UP000756860"/>
    </source>
</evidence>
<name>A0ABS5SG54_9BACT</name>
<gene>
    <name evidence="1" type="ORF">KI810_14905</name>
</gene>
<organism evidence="1 2">
    <name type="scientific">Geomobilimonas luticola</name>
    <dbReference type="NCBI Taxonomy" id="1114878"/>
    <lineage>
        <taxon>Bacteria</taxon>
        <taxon>Pseudomonadati</taxon>
        <taxon>Thermodesulfobacteriota</taxon>
        <taxon>Desulfuromonadia</taxon>
        <taxon>Geobacterales</taxon>
        <taxon>Geobacteraceae</taxon>
        <taxon>Geomobilimonas</taxon>
    </lineage>
</organism>
<sequence length="214" mass="25371">MNQLILDPGTFRRLDILTRTEAGMPLHVFSWQKGIQCWGRAEQQKVLVLNVPTPDGYCSEMMYLIDIANRIDMDQFVKKSSHPWLDNGEIPLEKVYEWLVWHEIAHVKFGDMNAWEHFKKKGFQLAWREHLKWCTELRADRYAWGKIAPGKEMPSFSKTRESREAVKKFDATLKKYRNDFELLRRDRITPISTNPNEYVPWFHSEGLPFVQTVN</sequence>
<dbReference type="EMBL" id="JAHCVK010000010">
    <property type="protein sequence ID" value="MBT0654348.1"/>
    <property type="molecule type" value="Genomic_DNA"/>
</dbReference>
<dbReference type="Proteomes" id="UP000756860">
    <property type="component" value="Unassembled WGS sequence"/>
</dbReference>
<keyword evidence="2" id="KW-1185">Reference proteome</keyword>
<proteinExistence type="predicted"/>
<comment type="caution">
    <text evidence="1">The sequence shown here is derived from an EMBL/GenBank/DDBJ whole genome shotgun (WGS) entry which is preliminary data.</text>
</comment>
<accession>A0ABS5SG54</accession>
<reference evidence="1 2" key="1">
    <citation type="submission" date="2021-05" db="EMBL/GenBank/DDBJ databases">
        <title>The draft genome of Geobacter luticola JCM 17780.</title>
        <authorList>
            <person name="Xu Z."/>
            <person name="Masuda Y."/>
            <person name="Itoh H."/>
            <person name="Senoo K."/>
        </authorList>
    </citation>
    <scope>NUCLEOTIDE SEQUENCE [LARGE SCALE GENOMIC DNA]</scope>
    <source>
        <strain evidence="1 2">JCM 17780</strain>
    </source>
</reference>
<evidence type="ECO:0000313" key="1">
    <source>
        <dbReference type="EMBL" id="MBT0654348.1"/>
    </source>
</evidence>
<dbReference type="RefSeq" id="WP_214176358.1">
    <property type="nucleotide sequence ID" value="NZ_JAHCVK010000010.1"/>
</dbReference>
<protein>
    <submittedName>
        <fullName evidence="1">Uncharacterized protein</fullName>
    </submittedName>
</protein>